<gene>
    <name evidence="1" type="ORF">H9981_00845</name>
</gene>
<name>A0A9D1VVQ5_9FIRM</name>
<dbReference type="Proteomes" id="UP000824243">
    <property type="component" value="Unassembled WGS sequence"/>
</dbReference>
<sequence>MRMEVYYRMINSGAGKKLKEILNGLIPGLIPEPVPVRVPVRRLEQGGKRR</sequence>
<comment type="caution">
    <text evidence="1">The sequence shown here is derived from an EMBL/GenBank/DDBJ whole genome shotgun (WGS) entry which is preliminary data.</text>
</comment>
<reference evidence="1" key="2">
    <citation type="submission" date="2021-04" db="EMBL/GenBank/DDBJ databases">
        <authorList>
            <person name="Gilroy R."/>
        </authorList>
    </citation>
    <scope>NUCLEOTIDE SEQUENCE</scope>
    <source>
        <strain evidence="1">ChiSjej5B23-15282</strain>
    </source>
</reference>
<evidence type="ECO:0000313" key="1">
    <source>
        <dbReference type="EMBL" id="HIX47562.1"/>
    </source>
</evidence>
<protein>
    <submittedName>
        <fullName evidence="1">Uncharacterized protein</fullName>
    </submittedName>
</protein>
<accession>A0A9D1VVQ5</accession>
<organism evidence="1 2">
    <name type="scientific">Candidatus Mediterraneibacter caccavium</name>
    <dbReference type="NCBI Taxonomy" id="2838661"/>
    <lineage>
        <taxon>Bacteria</taxon>
        <taxon>Bacillati</taxon>
        <taxon>Bacillota</taxon>
        <taxon>Clostridia</taxon>
        <taxon>Lachnospirales</taxon>
        <taxon>Lachnospiraceae</taxon>
        <taxon>Mediterraneibacter</taxon>
    </lineage>
</organism>
<dbReference type="EMBL" id="DXFA01000014">
    <property type="protein sequence ID" value="HIX47562.1"/>
    <property type="molecule type" value="Genomic_DNA"/>
</dbReference>
<dbReference type="AlphaFoldDB" id="A0A9D1VVQ5"/>
<proteinExistence type="predicted"/>
<evidence type="ECO:0000313" key="2">
    <source>
        <dbReference type="Proteomes" id="UP000824243"/>
    </source>
</evidence>
<reference evidence="1" key="1">
    <citation type="journal article" date="2021" name="PeerJ">
        <title>Extensive microbial diversity within the chicken gut microbiome revealed by metagenomics and culture.</title>
        <authorList>
            <person name="Gilroy R."/>
            <person name="Ravi A."/>
            <person name="Getino M."/>
            <person name="Pursley I."/>
            <person name="Horton D.L."/>
            <person name="Alikhan N.F."/>
            <person name="Baker D."/>
            <person name="Gharbi K."/>
            <person name="Hall N."/>
            <person name="Watson M."/>
            <person name="Adriaenssens E.M."/>
            <person name="Foster-Nyarko E."/>
            <person name="Jarju S."/>
            <person name="Secka A."/>
            <person name="Antonio M."/>
            <person name="Oren A."/>
            <person name="Chaudhuri R.R."/>
            <person name="La Ragione R."/>
            <person name="Hildebrand F."/>
            <person name="Pallen M.J."/>
        </authorList>
    </citation>
    <scope>NUCLEOTIDE SEQUENCE</scope>
    <source>
        <strain evidence="1">ChiSjej5B23-15282</strain>
    </source>
</reference>